<dbReference type="Pfam" id="PF00595">
    <property type="entry name" value="PDZ"/>
    <property type="match status" value="1"/>
</dbReference>
<dbReference type="Gene3D" id="2.30.42.10">
    <property type="match status" value="1"/>
</dbReference>
<dbReference type="SUPFAM" id="SSF50156">
    <property type="entry name" value="PDZ domain-like"/>
    <property type="match status" value="1"/>
</dbReference>
<dbReference type="GO" id="GO:0005829">
    <property type="term" value="C:cytosol"/>
    <property type="evidence" value="ECO:0000318"/>
    <property type="project" value="GO_Central"/>
</dbReference>
<evidence type="ECO:0000313" key="2">
    <source>
        <dbReference type="Proteomes" id="UP000005239"/>
    </source>
</evidence>
<organism evidence="1 2">
    <name type="scientific">Pristionchus pacificus</name>
    <name type="common">Parasitic nematode worm</name>
    <dbReference type="NCBI Taxonomy" id="54126"/>
    <lineage>
        <taxon>Eukaryota</taxon>
        <taxon>Metazoa</taxon>
        <taxon>Ecdysozoa</taxon>
        <taxon>Nematoda</taxon>
        <taxon>Chromadorea</taxon>
        <taxon>Rhabditida</taxon>
        <taxon>Rhabditina</taxon>
        <taxon>Diplogasteromorpha</taxon>
        <taxon>Diplogasteroidea</taxon>
        <taxon>Neodiplogasteridae</taxon>
        <taxon>Pristionchus</taxon>
    </lineage>
</organism>
<dbReference type="PANTHER" id="PTHR11732">
    <property type="entry name" value="ALDO/KETO REDUCTASE"/>
    <property type="match status" value="1"/>
</dbReference>
<dbReference type="InterPro" id="IPR023210">
    <property type="entry name" value="NADP_OxRdtase_dom"/>
</dbReference>
<gene>
    <name evidence="1" type="primary">WBGene00104540</name>
</gene>
<protein>
    <submittedName>
        <fullName evidence="1">PDZ domain-containing protein</fullName>
    </submittedName>
</protein>
<dbReference type="InterPro" id="IPR036812">
    <property type="entry name" value="NAD(P)_OxRdtase_dom_sf"/>
</dbReference>
<dbReference type="PRINTS" id="PR00069">
    <property type="entry name" value="ALDKETRDTASE"/>
</dbReference>
<dbReference type="FunFam" id="3.20.20.100:FF:000029">
    <property type="entry name" value="Aldo-keto reductase"/>
    <property type="match status" value="1"/>
</dbReference>
<keyword evidence="2" id="KW-1185">Reference proteome</keyword>
<name>A0A2A6BBL6_PRIPA</name>
<evidence type="ECO:0000313" key="1">
    <source>
        <dbReference type="EnsemblMetazoa" id="PPA14986.1"/>
    </source>
</evidence>
<dbReference type="InterPro" id="IPR020471">
    <property type="entry name" value="AKR"/>
</dbReference>
<dbReference type="AlphaFoldDB" id="A0A2A6BBL6"/>
<dbReference type="PROSITE" id="PS50106">
    <property type="entry name" value="PDZ"/>
    <property type="match status" value="1"/>
</dbReference>
<reference evidence="1" key="2">
    <citation type="submission" date="2022-06" db="UniProtKB">
        <authorList>
            <consortium name="EnsemblMetazoa"/>
        </authorList>
    </citation>
    <scope>IDENTIFICATION</scope>
    <source>
        <strain evidence="1">PS312</strain>
    </source>
</reference>
<dbReference type="Gene3D" id="3.20.20.100">
    <property type="entry name" value="NADP-dependent oxidoreductase domain"/>
    <property type="match status" value="1"/>
</dbReference>
<accession>A0A8R1UBZ0</accession>
<dbReference type="InterPro" id="IPR001478">
    <property type="entry name" value="PDZ"/>
</dbReference>
<sequence>MAHYHTDSSDDEGYELIDNCIRGHANTQSAITKIEPFAVVLRDDIQLRAQQEQEQCLNREESNICQESKTRIAELKEQMPIWENSKARRSDYREQAEFVNDDGPIVYLRAAEKEASHHNEMALKDAQIEHLNRMMKLMKEEREEFETMVRKERKQRMVHVNQINQAKAEEEKISKKTMEQKDKEIERLRRILELNEIIIDEDTQKINELSNELKNVKIMAEIESSHYRDQVQALKSNSDCERFVQKEIQMELQQHRIFGFRLTNYIAPRIAEVVWGSQASLKGLRVDDDIVKVNGVDVDGLQQHEFDWLINGSAGPATDPDQLRATLRTALDAGYRLIDTAYLYQNEDIIGEVLEEYFSTGKLKREDVFVTTKLPLFAMEPEAVAAFIKKQLTALRLSYIDLYLIHTPCAVRARGPCKSIPEMSKVGYDNADDIELIDVWRVLERGYKDGLLKAIGVSNFNVRQLQDLYDKAEIKPANLQIELHIYWPQNALVQLCEQLNIVITAYSPIGAPGKPNFGPAQSTVRAPLHDEVVAELAKKYGKTPAQILLRHIVQRGIVAIPKSTNEKRVRENIDIFDFELNAADETRLLAIDYRTRMFSFPFVRNHRHYPFDELKSAE</sequence>
<dbReference type="GO" id="GO:0004032">
    <property type="term" value="F:aldose reductase (NADPH) activity"/>
    <property type="evidence" value="ECO:0000318"/>
    <property type="project" value="GO_Central"/>
</dbReference>
<dbReference type="SUPFAM" id="SSF51430">
    <property type="entry name" value="NAD(P)-linked oxidoreductase"/>
    <property type="match status" value="1"/>
</dbReference>
<accession>A0A2A6BBL6</accession>
<dbReference type="InterPro" id="IPR036034">
    <property type="entry name" value="PDZ_sf"/>
</dbReference>
<dbReference type="EnsemblMetazoa" id="PPA14986.1">
    <property type="protein sequence ID" value="PPA14986.1"/>
    <property type="gene ID" value="WBGene00104540"/>
</dbReference>
<dbReference type="PROSITE" id="PS00798">
    <property type="entry name" value="ALDOKETO_REDUCTASE_1"/>
    <property type="match status" value="1"/>
</dbReference>
<proteinExistence type="predicted"/>
<dbReference type="Proteomes" id="UP000005239">
    <property type="component" value="Unassembled WGS sequence"/>
</dbReference>
<dbReference type="Pfam" id="PF00248">
    <property type="entry name" value="Aldo_ket_red"/>
    <property type="match status" value="1"/>
</dbReference>
<reference evidence="2" key="1">
    <citation type="journal article" date="2008" name="Nat. Genet.">
        <title>The Pristionchus pacificus genome provides a unique perspective on nematode lifestyle and parasitism.</title>
        <authorList>
            <person name="Dieterich C."/>
            <person name="Clifton S.W."/>
            <person name="Schuster L.N."/>
            <person name="Chinwalla A."/>
            <person name="Delehaunty K."/>
            <person name="Dinkelacker I."/>
            <person name="Fulton L."/>
            <person name="Fulton R."/>
            <person name="Godfrey J."/>
            <person name="Minx P."/>
            <person name="Mitreva M."/>
            <person name="Roeseler W."/>
            <person name="Tian H."/>
            <person name="Witte H."/>
            <person name="Yang S.P."/>
            <person name="Wilson R.K."/>
            <person name="Sommer R.J."/>
        </authorList>
    </citation>
    <scope>NUCLEOTIDE SEQUENCE [LARGE SCALE GENOMIC DNA]</scope>
    <source>
        <strain evidence="2">PS312</strain>
    </source>
</reference>
<dbReference type="InterPro" id="IPR018170">
    <property type="entry name" value="Aldo/ket_reductase_CS"/>
</dbReference>